<feature type="compositionally biased region" description="Polar residues" evidence="1">
    <location>
        <begin position="626"/>
        <end position="636"/>
    </location>
</feature>
<feature type="compositionally biased region" description="Polar residues" evidence="1">
    <location>
        <begin position="811"/>
        <end position="820"/>
    </location>
</feature>
<sequence>MDLYHNATTLSIEEQEDEPFYCSPACAEGDVIWPGSDSEETAEETEQKRLRYEHHARRYLRGHLPVLQSATLRGPLSGWINPWRWVPKHDEWWQPGSEDMLFTREKVMKRAADHGLGYLGPTEALAWCKASAQAEAQRMNRHGSAEQDAQPEVGNTLIELDTEEPRDNLAKAERLTYTLDPTNPYENQSMVNHHSVTPHIMDHVGKETRRTKRPVNAHWLKGSYVSKRARWDGPDIATPTPQHEMGDKSRRRHKSFPERSDSNNRTSYTTSRLSVSFEDITSPPGQMDVTLDTEMPDITSHDRGQASVASAENSTDKKSSFEQNVSTVHDDNDEFHEISRSAFTSSLQNRSGRRSQRRSRCSTDASLLIVEPDELDTITPLQHSPTSILPSSGISQNVTLSSISNKLPECRSKPLGLQHHGHLHDSGGDVERSFITEVAPSSRDLEMFQYRKRRKRKDSEVVKPNQNARTPAAHLLGSPGLSVPSGQSDENENLSYDECSIEPEMSDKINVPPHHDEAPIAEDEPQGKSNQSDRSWDFMDDAMENLPALSAGSVTPAKSVSLKQHIEHISPVSVAQVVQSISKISSQRSKMSLGSSDHSQTLPDPRKSPSNPPAAKGRVGIFQDLNDGSTQSYNTSPPRPTPLLPLEPRPHATTDKDWRKATSSMENQDVISNFQKPPSQHGPRFSSPASTRSNKFPGLEIGDLDEMERGPLQNPPLNHVPHSSHANISSQTSVEGNEATTDRELDQVAEIANVGQSQRGEDIAQLQRTPQRQFSCAERPERGAESGAEASSAISISRAKDNCHKEIKEPQLQTSIQSEVSADLLRDEIPVSGTLGESRGRTHTGPKASNIDSETSWEGCGPQSPWAAENLQLPVNNPGRVSFGAPSTSGTPLAAGLDQRLSSPDSDPSEELDWHHVERPQTPATIMPFKDLMSPTPEPDSRDHHLEINGLPNTQALVDAATTNPWTSNLKNPSSKKSNKRVSFNVIRSEQKENTHHKFSDEIDRFRPTPRSPPPPQHESDEDIYDDGTATAPKFIGHFVTARQFKQILPPNTSSPLDSSPNLGAQAEAFIAADRRASVEERRARFSPRSPSRKPKAGRHQMEVNSWTRDRTSSSAQISPKSPEKRVGNLMASFDMEDAIGDMSDFLGNDWSVDAELKKAQGPKESESSGRRESNGHKRRRLFGLV</sequence>
<dbReference type="OrthoDB" id="5419922at2759"/>
<feature type="compositionally biased region" description="Polar residues" evidence="1">
    <location>
        <begin position="661"/>
        <end position="678"/>
    </location>
</feature>
<feature type="compositionally biased region" description="Pro residues" evidence="1">
    <location>
        <begin position="637"/>
        <end position="647"/>
    </location>
</feature>
<feature type="compositionally biased region" description="Polar residues" evidence="1">
    <location>
        <begin position="590"/>
        <end position="602"/>
    </location>
</feature>
<feature type="region of interest" description="Disordered" evidence="1">
    <location>
        <begin position="446"/>
        <end position="493"/>
    </location>
</feature>
<feature type="compositionally biased region" description="Low complexity" evidence="1">
    <location>
        <begin position="785"/>
        <end position="797"/>
    </location>
</feature>
<feature type="compositionally biased region" description="Polar residues" evidence="1">
    <location>
        <begin position="1103"/>
        <end position="1120"/>
    </location>
</feature>
<feature type="region of interest" description="Disordered" evidence="1">
    <location>
        <begin position="1079"/>
        <end position="1126"/>
    </location>
</feature>
<dbReference type="EMBL" id="KZ613952">
    <property type="protein sequence ID" value="PMD35634.1"/>
    <property type="molecule type" value="Genomic_DNA"/>
</dbReference>
<feature type="region of interest" description="Disordered" evidence="1">
    <location>
        <begin position="1154"/>
        <end position="1186"/>
    </location>
</feature>
<feature type="compositionally biased region" description="Polar residues" evidence="1">
    <location>
        <begin position="263"/>
        <end position="274"/>
    </location>
</feature>
<feature type="region of interest" description="Disordered" evidence="1">
    <location>
        <begin position="586"/>
        <end position="947"/>
    </location>
</feature>
<accession>A0A2J6RAU4</accession>
<feature type="region of interest" description="Disordered" evidence="1">
    <location>
        <begin position="987"/>
        <end position="1030"/>
    </location>
</feature>
<feature type="compositionally biased region" description="Basic and acidic residues" evidence="1">
    <location>
        <begin position="648"/>
        <end position="660"/>
    </location>
</feature>
<feature type="compositionally biased region" description="Basic and acidic residues" evidence="1">
    <location>
        <begin position="1155"/>
        <end position="1176"/>
    </location>
</feature>
<gene>
    <name evidence="2" type="ORF">L207DRAFT_516596</name>
</gene>
<feature type="region of interest" description="Disordered" evidence="1">
    <location>
        <begin position="505"/>
        <end position="535"/>
    </location>
</feature>
<proteinExistence type="predicted"/>
<dbReference type="AlphaFoldDB" id="A0A2J6RAU4"/>
<reference evidence="2 3" key="1">
    <citation type="submission" date="2016-04" db="EMBL/GenBank/DDBJ databases">
        <title>A degradative enzymes factory behind the ericoid mycorrhizal symbiosis.</title>
        <authorList>
            <consortium name="DOE Joint Genome Institute"/>
            <person name="Martino E."/>
            <person name="Morin E."/>
            <person name="Grelet G."/>
            <person name="Kuo A."/>
            <person name="Kohler A."/>
            <person name="Daghino S."/>
            <person name="Barry K."/>
            <person name="Choi C."/>
            <person name="Cichocki N."/>
            <person name="Clum A."/>
            <person name="Copeland A."/>
            <person name="Hainaut M."/>
            <person name="Haridas S."/>
            <person name="Labutti K."/>
            <person name="Lindquist E."/>
            <person name="Lipzen A."/>
            <person name="Khouja H.-R."/>
            <person name="Murat C."/>
            <person name="Ohm R."/>
            <person name="Olson A."/>
            <person name="Spatafora J."/>
            <person name="Veneault-Fourrey C."/>
            <person name="Henrissat B."/>
            <person name="Grigoriev I."/>
            <person name="Martin F."/>
            <person name="Perotto S."/>
        </authorList>
    </citation>
    <scope>NUCLEOTIDE SEQUENCE [LARGE SCALE GENOMIC DNA]</scope>
    <source>
        <strain evidence="2 3">F</strain>
    </source>
</reference>
<organism evidence="2 3">
    <name type="scientific">Hyaloscypha variabilis (strain UAMH 11265 / GT02V1 / F)</name>
    <name type="common">Meliniomyces variabilis</name>
    <dbReference type="NCBI Taxonomy" id="1149755"/>
    <lineage>
        <taxon>Eukaryota</taxon>
        <taxon>Fungi</taxon>
        <taxon>Dikarya</taxon>
        <taxon>Ascomycota</taxon>
        <taxon>Pezizomycotina</taxon>
        <taxon>Leotiomycetes</taxon>
        <taxon>Helotiales</taxon>
        <taxon>Hyaloscyphaceae</taxon>
        <taxon>Hyaloscypha</taxon>
        <taxon>Hyaloscypha variabilis</taxon>
    </lineage>
</organism>
<evidence type="ECO:0000313" key="3">
    <source>
        <dbReference type="Proteomes" id="UP000235786"/>
    </source>
</evidence>
<feature type="compositionally biased region" description="Basic and acidic residues" evidence="1">
    <location>
        <begin position="989"/>
        <end position="1007"/>
    </location>
</feature>
<name>A0A2J6RAU4_HYAVF</name>
<dbReference type="Proteomes" id="UP000235786">
    <property type="component" value="Unassembled WGS sequence"/>
</dbReference>
<keyword evidence="3" id="KW-1185">Reference proteome</keyword>
<feature type="compositionally biased region" description="Basic residues" evidence="1">
    <location>
        <begin position="351"/>
        <end position="360"/>
    </location>
</feature>
<protein>
    <submittedName>
        <fullName evidence="2">Uncharacterized protein</fullName>
    </submittedName>
</protein>
<feature type="compositionally biased region" description="Basic residues" evidence="1">
    <location>
        <begin position="1177"/>
        <end position="1186"/>
    </location>
</feature>
<evidence type="ECO:0000256" key="1">
    <source>
        <dbReference type="SAM" id="MobiDB-lite"/>
    </source>
</evidence>
<feature type="compositionally biased region" description="Polar residues" evidence="1">
    <location>
        <begin position="724"/>
        <end position="739"/>
    </location>
</feature>
<evidence type="ECO:0000313" key="2">
    <source>
        <dbReference type="EMBL" id="PMD35634.1"/>
    </source>
</evidence>
<dbReference type="STRING" id="1149755.A0A2J6RAU4"/>
<feature type="region of interest" description="Disordered" evidence="1">
    <location>
        <begin position="230"/>
        <end position="362"/>
    </location>
</feature>
<feature type="compositionally biased region" description="Basic and acidic residues" evidence="1">
    <location>
        <begin position="798"/>
        <end position="809"/>
    </location>
</feature>